<organism evidence="3 4">
    <name type="scientific">Spiroplasma diminutum CUAS-1</name>
    <dbReference type="NCBI Taxonomy" id="1276221"/>
    <lineage>
        <taxon>Bacteria</taxon>
        <taxon>Bacillati</taxon>
        <taxon>Mycoplasmatota</taxon>
        <taxon>Mollicutes</taxon>
        <taxon>Entomoplasmatales</taxon>
        <taxon>Spiroplasmataceae</taxon>
        <taxon>Spiroplasma</taxon>
    </lineage>
</organism>
<evidence type="ECO:0000313" key="4">
    <source>
        <dbReference type="Proteomes" id="UP000014983"/>
    </source>
</evidence>
<dbReference type="PATRIC" id="fig|1276221.3.peg.40"/>
<keyword evidence="1" id="KW-0560">Oxidoreductase</keyword>
<name>S5MIL2_9MOLU</name>
<dbReference type="Gene3D" id="3.20.20.100">
    <property type="entry name" value="NADP-dependent oxidoreductase domain"/>
    <property type="match status" value="1"/>
</dbReference>
<dbReference type="InParanoid" id="S5MIL2"/>
<sequence length="330" mass="37527">MKTRKLGQGLEVSEIGLGCMGLSFSFPPFPTREEAVSFIRQAYEMGVTFFDTAEVYGPFDNEEILGEALEDVRDKVIIATKFGFSYTSEGKRDGVDSSEENIRRAIEGSLKRLKTNYIDLFYQHRVDPNVPIEQVAKIMKEFHQEGKIRHWGLSEASANTIRKAHAVFPVTALQSEYSLFWREPEKEIIPTLEELGIGFVPFSPLGKGFLTGAITIDTPLEPGDFRLTIPRFQNKEFLKENLKLVDFIKELAEKKQTTPAAIAIGWVLAQKNWFVPIPGTKKIERLKENLSGADVIFTNEELKEIKDRLDKIEIIGERYNEDANKMVDRS</sequence>
<reference evidence="3 4" key="1">
    <citation type="journal article" date="2013" name="Genome Biol. Evol.">
        <title>Comparison of metabolic capacities and inference of gene content evolution in mosquito-associated Spiroplasma diminutum and S. taiwanense.</title>
        <authorList>
            <person name="Lo W.S."/>
            <person name="Ku C."/>
            <person name="Chen L.L."/>
            <person name="Chang T.H."/>
            <person name="Kuo C.H."/>
        </authorList>
    </citation>
    <scope>NUCLEOTIDE SEQUENCE [LARGE SCALE GENOMIC DNA]</scope>
    <source>
        <strain evidence="3">CUAS-1</strain>
    </source>
</reference>
<feature type="domain" description="NADP-dependent oxidoreductase" evidence="2">
    <location>
        <begin position="15"/>
        <end position="307"/>
    </location>
</feature>
<dbReference type="HOGENOM" id="CLU_023205_2_1_14"/>
<evidence type="ECO:0000256" key="1">
    <source>
        <dbReference type="ARBA" id="ARBA00023002"/>
    </source>
</evidence>
<dbReference type="STRING" id="1276221.SDIMI_v3c00410"/>
<dbReference type="GO" id="GO:0005737">
    <property type="term" value="C:cytoplasm"/>
    <property type="evidence" value="ECO:0007669"/>
    <property type="project" value="TreeGrafter"/>
</dbReference>
<dbReference type="AlphaFoldDB" id="S5MIL2"/>
<dbReference type="CDD" id="cd19078">
    <property type="entry name" value="AKR_AKR13C1_2"/>
    <property type="match status" value="1"/>
</dbReference>
<dbReference type="PANTHER" id="PTHR43625:SF77">
    <property type="entry name" value="ALDO-KETO REDUCTASE"/>
    <property type="match status" value="1"/>
</dbReference>
<dbReference type="Pfam" id="PF00248">
    <property type="entry name" value="Aldo_ket_red"/>
    <property type="match status" value="1"/>
</dbReference>
<dbReference type="GO" id="GO:0016491">
    <property type="term" value="F:oxidoreductase activity"/>
    <property type="evidence" value="ECO:0007669"/>
    <property type="project" value="UniProtKB-KW"/>
</dbReference>
<evidence type="ECO:0000259" key="2">
    <source>
        <dbReference type="Pfam" id="PF00248"/>
    </source>
</evidence>
<evidence type="ECO:0000313" key="3">
    <source>
        <dbReference type="EMBL" id="AGR41745.1"/>
    </source>
</evidence>
<dbReference type="SUPFAM" id="SSF51430">
    <property type="entry name" value="NAD(P)-linked oxidoreductase"/>
    <property type="match status" value="1"/>
</dbReference>
<dbReference type="InterPro" id="IPR023210">
    <property type="entry name" value="NADP_OxRdtase_dom"/>
</dbReference>
<dbReference type="PANTHER" id="PTHR43625">
    <property type="entry name" value="AFLATOXIN B1 ALDEHYDE REDUCTASE"/>
    <property type="match status" value="1"/>
</dbReference>
<dbReference type="eggNOG" id="COG0667">
    <property type="taxonomic scope" value="Bacteria"/>
</dbReference>
<protein>
    <submittedName>
        <fullName evidence="3">Aldo/keto reductase</fullName>
    </submittedName>
</protein>
<dbReference type="EMBL" id="CP005076">
    <property type="protein sequence ID" value="AGR41745.1"/>
    <property type="molecule type" value="Genomic_DNA"/>
</dbReference>
<dbReference type="InterPro" id="IPR036812">
    <property type="entry name" value="NAD(P)_OxRdtase_dom_sf"/>
</dbReference>
<dbReference type="Proteomes" id="UP000014983">
    <property type="component" value="Chromosome"/>
</dbReference>
<dbReference type="InterPro" id="IPR050791">
    <property type="entry name" value="Aldo-Keto_reductase"/>
</dbReference>
<dbReference type="FunCoup" id="S5MIL2">
    <property type="interactions" value="68"/>
</dbReference>
<dbReference type="OrthoDB" id="9804790at2"/>
<dbReference type="RefSeq" id="WP_020835978.1">
    <property type="nucleotide sequence ID" value="NC_021833.1"/>
</dbReference>
<dbReference type="KEGG" id="sdi:SDIMI_v3c00410"/>
<gene>
    <name evidence="3" type="ORF">SDIMI_v3c00410</name>
</gene>
<accession>S5MIL2</accession>
<keyword evidence="4" id="KW-1185">Reference proteome</keyword>
<proteinExistence type="predicted"/>